<comment type="caution">
    <text evidence="2">The sequence shown here is derived from an EMBL/GenBank/DDBJ whole genome shotgun (WGS) entry which is preliminary data.</text>
</comment>
<gene>
    <name evidence="2" type="ORF">R83534S58_LOCUS1355</name>
</gene>
<dbReference type="EMBL" id="CAMXCH010000002">
    <property type="protein sequence ID" value="CAI3944866.1"/>
    <property type="molecule type" value="Genomic_DNA"/>
</dbReference>
<organism evidence="2 3">
    <name type="scientific">Commensalibacter papalotli</name>
    <name type="common">ex Botero et al. 2024</name>
    <dbReference type="NCBI Taxonomy" id="2972766"/>
    <lineage>
        <taxon>Bacteria</taxon>
        <taxon>Pseudomonadati</taxon>
        <taxon>Pseudomonadota</taxon>
        <taxon>Alphaproteobacteria</taxon>
        <taxon>Acetobacterales</taxon>
        <taxon>Acetobacteraceae</taxon>
    </lineage>
</organism>
<dbReference type="InterPro" id="IPR039422">
    <property type="entry name" value="MarR/SlyA-like"/>
</dbReference>
<dbReference type="Proteomes" id="UP001154272">
    <property type="component" value="Unassembled WGS sequence"/>
</dbReference>
<keyword evidence="3" id="KW-1185">Reference proteome</keyword>
<feature type="domain" description="HTH marR-type" evidence="1">
    <location>
        <begin position="22"/>
        <end position="159"/>
    </location>
</feature>
<dbReference type="PANTHER" id="PTHR33164">
    <property type="entry name" value="TRANSCRIPTIONAL REGULATOR, MARR FAMILY"/>
    <property type="match status" value="1"/>
</dbReference>
<dbReference type="PRINTS" id="PR00598">
    <property type="entry name" value="HTHMARR"/>
</dbReference>
<dbReference type="PROSITE" id="PS50995">
    <property type="entry name" value="HTH_MARR_2"/>
    <property type="match status" value="1"/>
</dbReference>
<dbReference type="SUPFAM" id="SSF46785">
    <property type="entry name" value="Winged helix' DNA-binding domain"/>
    <property type="match status" value="1"/>
</dbReference>
<sequence>MYRPFRYDPPISKPGEELLFLREEKIRFMQDVLFFIDCELHNSTKPVLQEYGIGHAHHRLMQFVCHCSGASVSEICKLLGITKQSLNRVLREVIELGYVEYRSNPKDRRKKELFLTKEGVKVEEKLFQLQRKQFLRAFRESPNNTYIEGFQRILYGMLSTESKQLLELHSSQKIDKEKA</sequence>
<dbReference type="InterPro" id="IPR036388">
    <property type="entry name" value="WH-like_DNA-bd_sf"/>
</dbReference>
<name>A0ABN8W8T2_9PROT</name>
<dbReference type="SMART" id="SM00347">
    <property type="entry name" value="HTH_MARR"/>
    <property type="match status" value="1"/>
</dbReference>
<proteinExistence type="predicted"/>
<dbReference type="InterPro" id="IPR036390">
    <property type="entry name" value="WH_DNA-bd_sf"/>
</dbReference>
<dbReference type="Gene3D" id="1.10.10.10">
    <property type="entry name" value="Winged helix-like DNA-binding domain superfamily/Winged helix DNA-binding domain"/>
    <property type="match status" value="1"/>
</dbReference>
<dbReference type="RefSeq" id="WP_282023869.1">
    <property type="nucleotide sequence ID" value="NZ_CAMXCH010000002.1"/>
</dbReference>
<accession>A0ABN8W8T2</accession>
<dbReference type="PANTHER" id="PTHR33164:SF44">
    <property type="entry name" value="TRANSCRIPTIONAL REGULATORY PROTEIN"/>
    <property type="match status" value="1"/>
</dbReference>
<dbReference type="Pfam" id="PF12802">
    <property type="entry name" value="MarR_2"/>
    <property type="match status" value="1"/>
</dbReference>
<evidence type="ECO:0000259" key="1">
    <source>
        <dbReference type="PROSITE" id="PS50995"/>
    </source>
</evidence>
<reference evidence="2" key="1">
    <citation type="submission" date="2022-10" db="EMBL/GenBank/DDBJ databases">
        <authorList>
            <person name="Botero Cardona J."/>
        </authorList>
    </citation>
    <scope>NUCLEOTIDE SEQUENCE</scope>
    <source>
        <strain evidence="2">R-83534</strain>
    </source>
</reference>
<evidence type="ECO:0000313" key="3">
    <source>
        <dbReference type="Proteomes" id="UP001154272"/>
    </source>
</evidence>
<dbReference type="InterPro" id="IPR000835">
    <property type="entry name" value="HTH_MarR-typ"/>
</dbReference>
<protein>
    <submittedName>
        <fullName evidence="2">MarR family (MarR) (PDB:1JGS)</fullName>
    </submittedName>
</protein>
<evidence type="ECO:0000313" key="2">
    <source>
        <dbReference type="EMBL" id="CAI3944866.1"/>
    </source>
</evidence>